<evidence type="ECO:0000256" key="2">
    <source>
        <dbReference type="SAM" id="MobiDB-lite"/>
    </source>
</evidence>
<keyword evidence="1 4" id="KW-0378">Hydrolase</keyword>
<reference evidence="4 5" key="1">
    <citation type="submission" date="2018-12" db="EMBL/GenBank/DDBJ databases">
        <title>Complete genome sequencing of Tabrizicola sp. K13M18.</title>
        <authorList>
            <person name="Bae J.-W."/>
        </authorList>
    </citation>
    <scope>NUCLEOTIDE SEQUENCE [LARGE SCALE GENOMIC DNA]</scope>
    <source>
        <strain evidence="4 5">K13M18</strain>
    </source>
</reference>
<dbReference type="Gene3D" id="2.60.120.260">
    <property type="entry name" value="Galactose-binding domain-like"/>
    <property type="match status" value="1"/>
</dbReference>
<dbReference type="InterPro" id="IPR008979">
    <property type="entry name" value="Galactose-bd-like_sf"/>
</dbReference>
<organism evidence="4 5">
    <name type="scientific">Tabrizicola piscis</name>
    <dbReference type="NCBI Taxonomy" id="2494374"/>
    <lineage>
        <taxon>Bacteria</taxon>
        <taxon>Pseudomonadati</taxon>
        <taxon>Pseudomonadota</taxon>
        <taxon>Alphaproteobacteria</taxon>
        <taxon>Rhodobacterales</taxon>
        <taxon>Paracoccaceae</taxon>
        <taxon>Tabrizicola</taxon>
    </lineage>
</organism>
<dbReference type="AlphaFoldDB" id="A0A3S8U8I3"/>
<dbReference type="Proteomes" id="UP000282002">
    <property type="component" value="Chromosome"/>
</dbReference>
<name>A0A3S8U8I3_9RHOB</name>
<dbReference type="NCBIfam" id="TIGR00976">
    <property type="entry name" value="CocE_NonD"/>
    <property type="match status" value="1"/>
</dbReference>
<protein>
    <submittedName>
        <fullName evidence="4">CocE/NonD family hydrolase</fullName>
    </submittedName>
</protein>
<dbReference type="SUPFAM" id="SSF53474">
    <property type="entry name" value="alpha/beta-Hydrolases"/>
    <property type="match status" value="1"/>
</dbReference>
<evidence type="ECO:0000313" key="5">
    <source>
        <dbReference type="Proteomes" id="UP000282002"/>
    </source>
</evidence>
<evidence type="ECO:0000256" key="1">
    <source>
        <dbReference type="ARBA" id="ARBA00022801"/>
    </source>
</evidence>
<dbReference type="Pfam" id="PF08530">
    <property type="entry name" value="PepX_C"/>
    <property type="match status" value="1"/>
</dbReference>
<dbReference type="EMBL" id="CP034328">
    <property type="protein sequence ID" value="AZL59868.1"/>
    <property type="molecule type" value="Genomic_DNA"/>
</dbReference>
<dbReference type="PANTHER" id="PTHR43056">
    <property type="entry name" value="PEPTIDASE S9 PROLYL OLIGOPEPTIDASE"/>
    <property type="match status" value="1"/>
</dbReference>
<sequence length="651" mass="71359">MPTVMEVPDQRIAMPDGVQLSARLWRQAGVGPVPAVIEMIPYRKRDATAARDEAIHPWIAAQGYACLRVDLRGTGDSEGILTDEYTAEELADACTVIAWAAAQPWCTGAVGMMGKSWGAFNALQVAALQPPALKAVIAVCGTVDRFGDDIHFKGGCLLAENFGWASVMLSYSSRPADPALRADWREDWLRRLEANPWLAPRWAGHQTRDAYWRHGSVCEDWSRLTVPILAIGGWADGYMNMVGALVRNASGPVRGIVGPWVHLYPHMAVPGPRIGFLTEAVRWWDRWLKDLPTGVEDDPALRLYLQDHAPPDPSAQSRVGQWIGLPARPATATLTLPLGPGGLGLETRLPARIASPQTLGAAAGEYFPTGDHAEMAGDQAADDALSLCFDGPALTKPMTLVGRATLRLALTLDQPVGMVVARLCDVAPDGTSARIAHGMLNLCHRAGSASPQPLEPGQPVQVALTLDAMAHRLQPGHRLRLALSTAYWPFLWPSPRRVVLTLTAGALGLPILPEAAPEWQPPRPERLPPPRQRTLRPPAWSRQTEVDPVTGRQTLSIHDDSGEVVEPHGLTHGDTVDEVWEITPDDPLSARATIRWEQRLSRGDWRVRTVVETEMTGTDTDLRMKARLTAFEGDEQVFQRDWDDRVPRRFV</sequence>
<proteinExistence type="predicted"/>
<dbReference type="InterPro" id="IPR013736">
    <property type="entry name" value="Xaa-Pro_dipept_C"/>
</dbReference>
<dbReference type="PANTHER" id="PTHR43056:SF10">
    <property type="entry name" value="COCE_NOND FAMILY, PUTATIVE (AFU_ORTHOLOGUE AFUA_7G00600)-RELATED"/>
    <property type="match status" value="1"/>
</dbReference>
<dbReference type="InterPro" id="IPR000383">
    <property type="entry name" value="Xaa-Pro-like_dom"/>
</dbReference>
<evidence type="ECO:0000313" key="4">
    <source>
        <dbReference type="EMBL" id="AZL59868.1"/>
    </source>
</evidence>
<dbReference type="InterPro" id="IPR029058">
    <property type="entry name" value="AB_hydrolase_fold"/>
</dbReference>
<dbReference type="KEGG" id="taw:EI545_14095"/>
<dbReference type="SUPFAM" id="SSF49785">
    <property type="entry name" value="Galactose-binding domain-like"/>
    <property type="match status" value="1"/>
</dbReference>
<dbReference type="InterPro" id="IPR050585">
    <property type="entry name" value="Xaa-Pro_dipeptidyl-ppase/CocE"/>
</dbReference>
<dbReference type="Gene3D" id="1.10.3020.10">
    <property type="entry name" value="alpha-amino acid ester hydrolase ( Helical cap domain)"/>
    <property type="match status" value="1"/>
</dbReference>
<dbReference type="Gene3D" id="3.40.50.1820">
    <property type="entry name" value="alpha/beta hydrolase"/>
    <property type="match status" value="1"/>
</dbReference>
<dbReference type="InterPro" id="IPR005674">
    <property type="entry name" value="CocE/Ser_esterase"/>
</dbReference>
<dbReference type="RefSeq" id="WP_125326063.1">
    <property type="nucleotide sequence ID" value="NZ_CP034328.1"/>
</dbReference>
<evidence type="ECO:0000259" key="3">
    <source>
        <dbReference type="SMART" id="SM00939"/>
    </source>
</evidence>
<accession>A0A3S8U8I3</accession>
<feature type="domain" description="Xaa-Pro dipeptidyl-peptidase C-terminal" evidence="3">
    <location>
        <begin position="281"/>
        <end position="528"/>
    </location>
</feature>
<dbReference type="Pfam" id="PF02129">
    <property type="entry name" value="Peptidase_S15"/>
    <property type="match status" value="1"/>
</dbReference>
<gene>
    <name evidence="4" type="ORF">EI545_14095</name>
</gene>
<dbReference type="SMART" id="SM00939">
    <property type="entry name" value="PepX_C"/>
    <property type="match status" value="1"/>
</dbReference>
<dbReference type="OrthoDB" id="9806163at2"/>
<dbReference type="GO" id="GO:0008239">
    <property type="term" value="F:dipeptidyl-peptidase activity"/>
    <property type="evidence" value="ECO:0007669"/>
    <property type="project" value="InterPro"/>
</dbReference>
<keyword evidence="5" id="KW-1185">Reference proteome</keyword>
<feature type="region of interest" description="Disordered" evidence="2">
    <location>
        <begin position="515"/>
        <end position="548"/>
    </location>
</feature>